<feature type="compositionally biased region" description="Basic and acidic residues" evidence="2">
    <location>
        <begin position="638"/>
        <end position="653"/>
    </location>
</feature>
<dbReference type="Proteomes" id="UP000355283">
    <property type="component" value="Unassembled WGS sequence"/>
</dbReference>
<evidence type="ECO:0000256" key="1">
    <source>
        <dbReference type="ARBA" id="ARBA00008511"/>
    </source>
</evidence>
<keyword evidence="5" id="KW-1185">Reference proteome</keyword>
<protein>
    <recommendedName>
        <fullName evidence="3">PIH1 N-terminal domain-containing protein</fullName>
    </recommendedName>
</protein>
<feature type="compositionally biased region" description="Basic and acidic residues" evidence="2">
    <location>
        <begin position="341"/>
        <end position="375"/>
    </location>
</feature>
<dbReference type="Pfam" id="PF08190">
    <property type="entry name" value="PIH1"/>
    <property type="match status" value="1"/>
</dbReference>
<dbReference type="PANTHER" id="PTHR22997">
    <property type="entry name" value="PIH1 DOMAIN-CONTAINING PROTEIN 1"/>
    <property type="match status" value="1"/>
</dbReference>
<dbReference type="OrthoDB" id="5135119at2759"/>
<dbReference type="GO" id="GO:0005737">
    <property type="term" value="C:cytoplasm"/>
    <property type="evidence" value="ECO:0007669"/>
    <property type="project" value="TreeGrafter"/>
</dbReference>
<feature type="region of interest" description="Disordered" evidence="2">
    <location>
        <begin position="310"/>
        <end position="398"/>
    </location>
</feature>
<dbReference type="InterPro" id="IPR050734">
    <property type="entry name" value="PIH1/Kintoun_subfamily"/>
</dbReference>
<comment type="similarity">
    <text evidence="1">Belongs to the PIH1 family.</text>
</comment>
<sequence length="783" mass="84562">MSGSKAGGKTLDNASLTEKLSFSGLEENLQSAKQSLDLNVPCLDRQYTSISPLSLSIEELHAWECQGKVPEGRILVHPRPGFVVKAHVTVEETVVDGRKNLQKETKKVKVFINVVNSVLIPERCHAGEVLRPPGPRKEEAANSSSRKLPAAMGRLRTEKDQHGTHVDTVDLCLHPTSITWALEERKQKEEAGGGEAGKHDGMDRVVELAMSGYLASWEHREEGGRLGEETTGKPRRRRQIVRVHREYVILKNCRYKTGRSVVPMLVEKANLLAASPKPPPSSSPALQIHTIPATAACSGTDAVGMQEGERSGIAGEEELAERKGGRGGEGRNLKGAGVEEMFEKLKLGEDSSGETRKRRESIRPDRGEKGGEGGREGGGGGVGGGGQGGGGRGGREGGAAVMTEAQTGNSSADTPLHSASPPLPLPLTYTLHEQHEREDLSGLMDAPQTRLCARFSRPNFIILKVALPSKEGECEEGMVCENWVVDVGRREVRIQSRTFRGREGKEGRRYAVVVPLPYPAVTAEEKEGAKGDRMIARVMRREGRHERTMVLKLAVEQDAGKMVVMGRAAGGKEEVEGEKEEACIKEGSRATEIGEKIREGGRNDHGRWVTPPPQSTIKVLGGSRGGDGMPKGRGSPVEAEKQGEEEERRRGKEGLASIGHSDESGGPLPSPPVDVTEEEGGCSLLVQVPDIDLSSVRLETGKKGDKAQNARLFFSSTSPSPSSTTVSWCLKLPNSHGLDRTQCMWDVANENMWVRVGRSVDADGGKAGREVMLSNPHIYAMCS</sequence>
<evidence type="ECO:0000313" key="5">
    <source>
        <dbReference type="Proteomes" id="UP000355283"/>
    </source>
</evidence>
<dbReference type="InterPro" id="IPR012981">
    <property type="entry name" value="PIH1_N"/>
</dbReference>
<feature type="compositionally biased region" description="Gly residues" evidence="2">
    <location>
        <begin position="376"/>
        <end position="392"/>
    </location>
</feature>
<evidence type="ECO:0000313" key="4">
    <source>
        <dbReference type="EMBL" id="TFJ85029.1"/>
    </source>
</evidence>
<feature type="domain" description="PIH1 N-terminal" evidence="3">
    <location>
        <begin position="75"/>
        <end position="181"/>
    </location>
</feature>
<comment type="caution">
    <text evidence="4">The sequence shown here is derived from an EMBL/GenBank/DDBJ whole genome shotgun (WGS) entry which is preliminary data.</text>
</comment>
<feature type="region of interest" description="Disordered" evidence="2">
    <location>
        <begin position="599"/>
        <end position="671"/>
    </location>
</feature>
<organism evidence="4 5">
    <name type="scientific">Nannochloropsis salina CCMP1776</name>
    <dbReference type="NCBI Taxonomy" id="1027361"/>
    <lineage>
        <taxon>Eukaryota</taxon>
        <taxon>Sar</taxon>
        <taxon>Stramenopiles</taxon>
        <taxon>Ochrophyta</taxon>
        <taxon>Eustigmatophyceae</taxon>
        <taxon>Eustigmatales</taxon>
        <taxon>Monodopsidaceae</taxon>
        <taxon>Microchloropsis</taxon>
        <taxon>Microchloropsis salina</taxon>
    </lineage>
</organism>
<dbReference type="EMBL" id="SDOX01000016">
    <property type="protein sequence ID" value="TFJ85029.1"/>
    <property type="molecule type" value="Genomic_DNA"/>
</dbReference>
<evidence type="ECO:0000259" key="3">
    <source>
        <dbReference type="Pfam" id="PF08190"/>
    </source>
</evidence>
<feature type="region of interest" description="Disordered" evidence="2">
    <location>
        <begin position="129"/>
        <end position="149"/>
    </location>
</feature>
<name>A0A4D9D8V1_9STRA</name>
<evidence type="ECO:0000256" key="2">
    <source>
        <dbReference type="SAM" id="MobiDB-lite"/>
    </source>
</evidence>
<feature type="compositionally biased region" description="Gly residues" evidence="2">
    <location>
        <begin position="622"/>
        <end position="631"/>
    </location>
</feature>
<dbReference type="PANTHER" id="PTHR22997:SF0">
    <property type="entry name" value="PIH1 DOMAIN-CONTAINING PROTEIN 1"/>
    <property type="match status" value="1"/>
</dbReference>
<dbReference type="AlphaFoldDB" id="A0A4D9D8V1"/>
<reference evidence="4 5" key="1">
    <citation type="submission" date="2019-01" db="EMBL/GenBank/DDBJ databases">
        <title>Nuclear Genome Assembly of the Microalgal Biofuel strain Nannochloropsis salina CCMP1776.</title>
        <authorList>
            <person name="Hovde B."/>
        </authorList>
    </citation>
    <scope>NUCLEOTIDE SEQUENCE [LARGE SCALE GENOMIC DNA]</scope>
    <source>
        <strain evidence="4 5">CCMP1776</strain>
    </source>
</reference>
<feature type="compositionally biased region" description="Basic and acidic residues" evidence="2">
    <location>
        <begin position="320"/>
        <end position="332"/>
    </location>
</feature>
<gene>
    <name evidence="4" type="ORF">NSK_003453</name>
</gene>
<proteinExistence type="inferred from homology"/>
<accession>A0A4D9D8V1</accession>